<name>A0A3S1AGA3_ELYCH</name>
<gene>
    <name evidence="1" type="ORF">EGW08_001000</name>
</gene>
<dbReference type="AlphaFoldDB" id="A0A3S1AGA3"/>
<sequence length="305" mass="33730">MLVSERAEHAGHKGCDYVIHCGPVCRKDWDTLVWARRLPEGQNGGSDAEGPGDTRAVVAATGSESSGPVIGSGLEEDEDRHLRSELRAFYSRVKATELPSVLLWIQAIFIQYVNKSQEAEPTDIASVDDMWAIRAPGHSAIIPHFPGQTHAKLVVLRWLWPLDLLERHRHSAATGLVVARPLISHVIPATPGRRYEAEARTPTITIPKVMISTGTSDNYRESGVGRQGTPSCIIRGSSHWNMRNWNYEPLKALSGTRGLGLYSPPSILQWWREHPAQVKFIGGLLHRASQTAERTHCHGQCSLVL</sequence>
<dbReference type="Proteomes" id="UP000271974">
    <property type="component" value="Unassembled WGS sequence"/>
</dbReference>
<keyword evidence="2" id="KW-1185">Reference proteome</keyword>
<organism evidence="1 2">
    <name type="scientific">Elysia chlorotica</name>
    <name type="common">Eastern emerald elysia</name>
    <name type="synonym">Sea slug</name>
    <dbReference type="NCBI Taxonomy" id="188477"/>
    <lineage>
        <taxon>Eukaryota</taxon>
        <taxon>Metazoa</taxon>
        <taxon>Spiralia</taxon>
        <taxon>Lophotrochozoa</taxon>
        <taxon>Mollusca</taxon>
        <taxon>Gastropoda</taxon>
        <taxon>Heterobranchia</taxon>
        <taxon>Euthyneura</taxon>
        <taxon>Panpulmonata</taxon>
        <taxon>Sacoglossa</taxon>
        <taxon>Placobranchoidea</taxon>
        <taxon>Plakobranchidae</taxon>
        <taxon>Elysia</taxon>
    </lineage>
</organism>
<reference evidence="1 2" key="1">
    <citation type="submission" date="2019-01" db="EMBL/GenBank/DDBJ databases">
        <title>A draft genome assembly of the solar-powered sea slug Elysia chlorotica.</title>
        <authorList>
            <person name="Cai H."/>
            <person name="Li Q."/>
            <person name="Fang X."/>
            <person name="Li J."/>
            <person name="Curtis N.E."/>
            <person name="Altenburger A."/>
            <person name="Shibata T."/>
            <person name="Feng M."/>
            <person name="Maeda T."/>
            <person name="Schwartz J.A."/>
            <person name="Shigenobu S."/>
            <person name="Lundholm N."/>
            <person name="Nishiyama T."/>
            <person name="Yang H."/>
            <person name="Hasebe M."/>
            <person name="Li S."/>
            <person name="Pierce S.K."/>
            <person name="Wang J."/>
        </authorList>
    </citation>
    <scope>NUCLEOTIDE SEQUENCE [LARGE SCALE GENOMIC DNA]</scope>
    <source>
        <strain evidence="1">EC2010</strain>
        <tissue evidence="1">Whole organism of an adult</tissue>
    </source>
</reference>
<comment type="caution">
    <text evidence="1">The sequence shown here is derived from an EMBL/GenBank/DDBJ whole genome shotgun (WGS) entry which is preliminary data.</text>
</comment>
<evidence type="ECO:0000313" key="2">
    <source>
        <dbReference type="Proteomes" id="UP000271974"/>
    </source>
</evidence>
<protein>
    <submittedName>
        <fullName evidence="1">Uncharacterized protein</fullName>
    </submittedName>
</protein>
<proteinExistence type="predicted"/>
<accession>A0A3S1AGA3</accession>
<dbReference type="EMBL" id="RQTK01000016">
    <property type="protein sequence ID" value="RUS91194.1"/>
    <property type="molecule type" value="Genomic_DNA"/>
</dbReference>
<evidence type="ECO:0000313" key="1">
    <source>
        <dbReference type="EMBL" id="RUS91194.1"/>
    </source>
</evidence>